<sequence length="393" mass="40821">MWLTDASVVDVLTGQVARGRAVELVDGTIGAIADAAPQGAETRSLGGRYLSPGLVSVHSHLSVVYPFSALDEAEDPGVTTLRSFARARDALQAGVTTLRSVHEVNRADLLLRTASREGWVDVPRIVGAGRAVSAVGGHGVGGGCAYASGEDEFYAAARAELEAGADHVKVFITGGIADPDEGFGSEQMTPAEMRAVVRAAAEFETYVVAHAGAGAAIAQAMDAGMRSFEHAYELSAEVAAEMARREVFLTPTLCVTRCPEWMADHSFTREQIDTAMETGPGHLASIRRAVEAGVTIVAGTDYPPGEPIEDTVVAVREMEFLVEAGLDPLLALQAGTSTAARLLGLSGQIGEVVTGAAADLVVTDADPTSDVSALRGIAMVVADGRVVRDQLPA</sequence>
<evidence type="ECO:0000313" key="2">
    <source>
        <dbReference type="EMBL" id="MEI4279476.1"/>
    </source>
</evidence>
<reference evidence="2 3" key="1">
    <citation type="submission" date="2024-03" db="EMBL/GenBank/DDBJ databases">
        <title>Draft genome sequence of Klenkia terrae.</title>
        <authorList>
            <person name="Duangmal K."/>
            <person name="Chantavorakit T."/>
        </authorList>
    </citation>
    <scope>NUCLEOTIDE SEQUENCE [LARGE SCALE GENOMIC DNA]</scope>
    <source>
        <strain evidence="2 3">JCM 17786</strain>
    </source>
</reference>
<dbReference type="Gene3D" id="2.30.40.10">
    <property type="entry name" value="Urease, subunit C, domain 1"/>
    <property type="match status" value="1"/>
</dbReference>
<gene>
    <name evidence="2" type="ORF">UXQ13_13480</name>
</gene>
<protein>
    <submittedName>
        <fullName evidence="2">Amidohydrolase family protein</fullName>
    </submittedName>
</protein>
<dbReference type="Pfam" id="PF01979">
    <property type="entry name" value="Amidohydro_1"/>
    <property type="match status" value="1"/>
</dbReference>
<keyword evidence="3" id="KW-1185">Reference proteome</keyword>
<dbReference type="Proteomes" id="UP001373496">
    <property type="component" value="Unassembled WGS sequence"/>
</dbReference>
<dbReference type="InterPro" id="IPR006680">
    <property type="entry name" value="Amidohydro-rel"/>
</dbReference>
<proteinExistence type="predicted"/>
<comment type="caution">
    <text evidence="2">The sequence shown here is derived from an EMBL/GenBank/DDBJ whole genome shotgun (WGS) entry which is preliminary data.</text>
</comment>
<dbReference type="SUPFAM" id="SSF51338">
    <property type="entry name" value="Composite domain of metallo-dependent hydrolases"/>
    <property type="match status" value="1"/>
</dbReference>
<accession>A0ABU8E758</accession>
<evidence type="ECO:0000259" key="1">
    <source>
        <dbReference type="Pfam" id="PF01979"/>
    </source>
</evidence>
<dbReference type="SUPFAM" id="SSF51556">
    <property type="entry name" value="Metallo-dependent hydrolases"/>
    <property type="match status" value="1"/>
</dbReference>
<evidence type="ECO:0000313" key="3">
    <source>
        <dbReference type="Proteomes" id="UP001373496"/>
    </source>
</evidence>
<organism evidence="2 3">
    <name type="scientific">Klenkia terrae</name>
    <dbReference type="NCBI Taxonomy" id="1052259"/>
    <lineage>
        <taxon>Bacteria</taxon>
        <taxon>Bacillati</taxon>
        <taxon>Actinomycetota</taxon>
        <taxon>Actinomycetes</taxon>
        <taxon>Geodermatophilales</taxon>
        <taxon>Geodermatophilaceae</taxon>
        <taxon>Klenkia</taxon>
    </lineage>
</organism>
<name>A0ABU8E758_9ACTN</name>
<dbReference type="InterPro" id="IPR011059">
    <property type="entry name" value="Metal-dep_hydrolase_composite"/>
</dbReference>
<dbReference type="EMBL" id="JBAPLV010000014">
    <property type="protein sequence ID" value="MEI4279476.1"/>
    <property type="molecule type" value="Genomic_DNA"/>
</dbReference>
<dbReference type="PANTHER" id="PTHR43135:SF3">
    <property type="entry name" value="ALPHA-D-RIBOSE 1-METHYLPHOSPHONATE 5-TRIPHOSPHATE DIPHOSPHATASE"/>
    <property type="match status" value="1"/>
</dbReference>
<dbReference type="RefSeq" id="WP_225233531.1">
    <property type="nucleotide sequence ID" value="NZ_JBAPLV010000014.1"/>
</dbReference>
<dbReference type="InterPro" id="IPR032466">
    <property type="entry name" value="Metal_Hydrolase"/>
</dbReference>
<dbReference type="InterPro" id="IPR051781">
    <property type="entry name" value="Metallo-dep_Hydrolase"/>
</dbReference>
<dbReference type="PANTHER" id="PTHR43135">
    <property type="entry name" value="ALPHA-D-RIBOSE 1-METHYLPHOSPHONATE 5-TRIPHOSPHATE DIPHOSPHATASE"/>
    <property type="match status" value="1"/>
</dbReference>
<dbReference type="Gene3D" id="3.20.20.140">
    <property type="entry name" value="Metal-dependent hydrolases"/>
    <property type="match status" value="1"/>
</dbReference>
<feature type="domain" description="Amidohydrolase-related" evidence="1">
    <location>
        <begin position="49"/>
        <end position="387"/>
    </location>
</feature>